<reference evidence="5" key="1">
    <citation type="submission" date="2018-10" db="EMBL/GenBank/DDBJ databases">
        <title>Effector identification in a new, highly contiguous assembly of the strawberry crown rot pathogen Phytophthora cactorum.</title>
        <authorList>
            <person name="Armitage A.D."/>
            <person name="Nellist C.F."/>
            <person name="Bates H."/>
            <person name="Vickerstaff R.J."/>
            <person name="Harrison R.J."/>
        </authorList>
    </citation>
    <scope>NUCLEOTIDE SEQUENCE</scope>
    <source>
        <strain evidence="2">15-7</strain>
        <strain evidence="3">4032</strain>
        <strain evidence="4">4040</strain>
        <strain evidence="5">P415</strain>
        <strain evidence="6">P421</strain>
    </source>
</reference>
<evidence type="ECO:0000259" key="1">
    <source>
        <dbReference type="Pfam" id="PF24964"/>
    </source>
</evidence>
<name>A0A8T1G9Z1_9STRA</name>
<dbReference type="EMBL" id="RCMK01000423">
    <property type="protein sequence ID" value="KAG2929612.1"/>
    <property type="molecule type" value="Genomic_DNA"/>
</dbReference>
<evidence type="ECO:0000313" key="3">
    <source>
        <dbReference type="EMBL" id="KAG2894698.1"/>
    </source>
</evidence>
<gene>
    <name evidence="2" type="ORF">PC113_g17179</name>
    <name evidence="3" type="ORF">PC115_g18083</name>
    <name evidence="4" type="ORF">PC117_g13978</name>
    <name evidence="5" type="ORF">PC118_g7992</name>
    <name evidence="6" type="ORF">PC129_g17428</name>
</gene>
<sequence length="240" mass="27142">MPRQQVPRRRELTEEERAEVVLRVLQNSVDGVPRLGTMKKVASGFRVVPRTVSRIWKRALKAKEVTGLWSAASLRHHRGRPTKDVAAKLERLRGVSYARRGTLHAASADCGVPRATLHLRMKAGDVRAHVSVVKPLLTEANKAARLSWCSAHIHPTLRLYNVMYDTVHVDEKLFYMTQVRRSFYLLSGEPEPMRSVRSKCYITKVMMPAAVARPRWVPSGSTFFDGKLDLGLCCPRTNFA</sequence>
<feature type="domain" description="DUF7769" evidence="1">
    <location>
        <begin position="12"/>
        <end position="60"/>
    </location>
</feature>
<dbReference type="EMBL" id="RCMV01000936">
    <property type="protein sequence ID" value="KAG3211606.1"/>
    <property type="molecule type" value="Genomic_DNA"/>
</dbReference>
<dbReference type="Proteomes" id="UP000697107">
    <property type="component" value="Unassembled WGS sequence"/>
</dbReference>
<dbReference type="EMBL" id="RCMG01000724">
    <property type="protein sequence ID" value="KAG2850010.1"/>
    <property type="molecule type" value="Genomic_DNA"/>
</dbReference>
<organism evidence="5 7">
    <name type="scientific">Phytophthora cactorum</name>
    <dbReference type="NCBI Taxonomy" id="29920"/>
    <lineage>
        <taxon>Eukaryota</taxon>
        <taxon>Sar</taxon>
        <taxon>Stramenopiles</taxon>
        <taxon>Oomycota</taxon>
        <taxon>Peronosporomycetes</taxon>
        <taxon>Peronosporales</taxon>
        <taxon>Peronosporaceae</taxon>
        <taxon>Phytophthora</taxon>
    </lineage>
</organism>
<evidence type="ECO:0000313" key="4">
    <source>
        <dbReference type="EMBL" id="KAG2929612.1"/>
    </source>
</evidence>
<dbReference type="PANTHER" id="PTHR33889:SF7">
    <property type="entry name" value="OS04G0681850 PROTEIN"/>
    <property type="match status" value="1"/>
</dbReference>
<evidence type="ECO:0000313" key="6">
    <source>
        <dbReference type="EMBL" id="KAG3211606.1"/>
    </source>
</evidence>
<dbReference type="Proteomes" id="UP000735874">
    <property type="component" value="Unassembled WGS sequence"/>
</dbReference>
<dbReference type="PANTHER" id="PTHR33889">
    <property type="entry name" value="OS04G0681850 PROTEIN"/>
    <property type="match status" value="1"/>
</dbReference>
<dbReference type="Proteomes" id="UP000736787">
    <property type="component" value="Unassembled WGS sequence"/>
</dbReference>
<comment type="caution">
    <text evidence="5">The sequence shown here is derived from an EMBL/GenBank/DDBJ whole genome shotgun (WGS) entry which is preliminary data.</text>
</comment>
<dbReference type="Pfam" id="PF24964">
    <property type="entry name" value="DUF7769"/>
    <property type="match status" value="1"/>
</dbReference>
<proteinExistence type="predicted"/>
<evidence type="ECO:0000313" key="2">
    <source>
        <dbReference type="EMBL" id="KAG2850010.1"/>
    </source>
</evidence>
<dbReference type="EMBL" id="RCMI01000909">
    <property type="protein sequence ID" value="KAG2894698.1"/>
    <property type="molecule type" value="Genomic_DNA"/>
</dbReference>
<dbReference type="Gene3D" id="3.30.420.10">
    <property type="entry name" value="Ribonuclease H-like superfamily/Ribonuclease H"/>
    <property type="match status" value="1"/>
</dbReference>
<evidence type="ECO:0000313" key="7">
    <source>
        <dbReference type="Proteomes" id="UP000697107"/>
    </source>
</evidence>
<dbReference type="GO" id="GO:0003676">
    <property type="term" value="F:nucleic acid binding"/>
    <property type="evidence" value="ECO:0007669"/>
    <property type="project" value="InterPro"/>
</dbReference>
<dbReference type="AlphaFoldDB" id="A0A8T1G9Z1"/>
<dbReference type="Proteomes" id="UP000774804">
    <property type="component" value="Unassembled WGS sequence"/>
</dbReference>
<evidence type="ECO:0000313" key="5">
    <source>
        <dbReference type="EMBL" id="KAG2986087.1"/>
    </source>
</evidence>
<dbReference type="InterPro" id="IPR036397">
    <property type="entry name" value="RNaseH_sf"/>
</dbReference>
<dbReference type="VEuPathDB" id="FungiDB:PC110_g22888"/>
<dbReference type="EMBL" id="RCML01000198">
    <property type="protein sequence ID" value="KAG2986087.1"/>
    <property type="molecule type" value="Genomic_DNA"/>
</dbReference>
<dbReference type="Proteomes" id="UP000760860">
    <property type="component" value="Unassembled WGS sequence"/>
</dbReference>
<protein>
    <recommendedName>
        <fullName evidence="1">DUF7769 domain-containing protein</fullName>
    </recommendedName>
</protein>
<dbReference type="InterPro" id="IPR056671">
    <property type="entry name" value="DUF7769"/>
</dbReference>
<accession>A0A8T1G9Z1</accession>